<name>Q025T6_SOLUE</name>
<evidence type="ECO:0000259" key="5">
    <source>
        <dbReference type="Pfam" id="PF02775"/>
    </source>
</evidence>
<dbReference type="GO" id="GO:0009099">
    <property type="term" value="P:L-valine biosynthetic process"/>
    <property type="evidence" value="ECO:0007669"/>
    <property type="project" value="TreeGrafter"/>
</dbReference>
<dbReference type="PANTHER" id="PTHR18968:SF142">
    <property type="entry name" value="ACETOLACTATE SYNTHASE"/>
    <property type="match status" value="1"/>
</dbReference>
<dbReference type="InParanoid" id="Q025T6"/>
<evidence type="ECO:0000256" key="1">
    <source>
        <dbReference type="ARBA" id="ARBA00007812"/>
    </source>
</evidence>
<keyword evidence="2 3" id="KW-0786">Thiamine pyrophosphate</keyword>
<dbReference type="InterPro" id="IPR029061">
    <property type="entry name" value="THDP-binding"/>
</dbReference>
<dbReference type="Gene3D" id="3.40.50.1220">
    <property type="entry name" value="TPP-binding domain"/>
    <property type="match status" value="1"/>
</dbReference>
<sequence length="608" mass="66338">MIKLSDYVMGFVANSGVKHVFLVVGGGAMHLNDSLSRRKEIEFVCNLHEQASAIAAENYSKSTNHLGVALVTTGPGGTNAVTGVAGAWLDSTPCLFISGQVKRADSMFRPDGTPLGVRQVGVQEVDIVSIVRPITKYAVTVNDPQSIRYHLERALYLAQSGRPGPVWIDIPLDVQAAPIDEENLPAFEIPAPESHHETLQAQVREIIDALNRAERPMLLAGNGIRLARAEKEFLELVELLDIPLETTWLAIDLIGDDHPLFVGRPGTIAPRGANFAIQNTDFLLAIGARLDRVITGFAPEKFAPSAWKAMVDIDPAELQKMGNTVCVKVRADAGAFMREMLSQARAISPRDRSSWKQRCADWKRRYPLVLEEHRKPEGPVSCYHLADVLSDELGPDAHYVSGSSGSGIELVLLAMRVKQGQRIYHTTALGAMGYGIAASIGVCMASGRREVVCVDGDGGFQFNIQELETVARLQLPIKFFVLNNNGYSSIRASQKAFFGEATIGCDTSTGQTLPDLRKVATAYGIQTDVIMDQTNLRAEIRRVLARPGPVVCDVHVVPDEVRMPRLSSVQLPDGSFVSKPLEDLWPFLDRAEFEANMLRPTAGEPVAS</sequence>
<dbReference type="HOGENOM" id="CLU_013748_1_3_0"/>
<dbReference type="GO" id="GO:0030976">
    <property type="term" value="F:thiamine pyrophosphate binding"/>
    <property type="evidence" value="ECO:0007669"/>
    <property type="project" value="InterPro"/>
</dbReference>
<dbReference type="GO" id="GO:0009097">
    <property type="term" value="P:isoleucine biosynthetic process"/>
    <property type="evidence" value="ECO:0007669"/>
    <property type="project" value="TreeGrafter"/>
</dbReference>
<dbReference type="InterPro" id="IPR011766">
    <property type="entry name" value="TPP_enzyme_TPP-bd"/>
</dbReference>
<dbReference type="EMBL" id="CP000473">
    <property type="protein sequence ID" value="ABJ83233.1"/>
    <property type="molecule type" value="Genomic_DNA"/>
</dbReference>
<feature type="domain" description="Thiamine pyrophosphate enzyme central" evidence="4">
    <location>
        <begin position="203"/>
        <end position="339"/>
    </location>
</feature>
<proteinExistence type="inferred from homology"/>
<feature type="domain" description="Thiamine pyrophosphate enzyme TPP-binding" evidence="5">
    <location>
        <begin position="415"/>
        <end position="554"/>
    </location>
</feature>
<reference evidence="7" key="1">
    <citation type="submission" date="2006-10" db="EMBL/GenBank/DDBJ databases">
        <title>Complete sequence of Solibacter usitatus Ellin6076.</title>
        <authorList>
            <consortium name="US DOE Joint Genome Institute"/>
            <person name="Copeland A."/>
            <person name="Lucas S."/>
            <person name="Lapidus A."/>
            <person name="Barry K."/>
            <person name="Detter J.C."/>
            <person name="Glavina del Rio T."/>
            <person name="Hammon N."/>
            <person name="Israni S."/>
            <person name="Dalin E."/>
            <person name="Tice H."/>
            <person name="Pitluck S."/>
            <person name="Thompson L.S."/>
            <person name="Brettin T."/>
            <person name="Bruce D."/>
            <person name="Han C."/>
            <person name="Tapia R."/>
            <person name="Gilna P."/>
            <person name="Schmutz J."/>
            <person name="Larimer F."/>
            <person name="Land M."/>
            <person name="Hauser L."/>
            <person name="Kyrpides N."/>
            <person name="Mikhailova N."/>
            <person name="Janssen P.H."/>
            <person name="Kuske C.R."/>
            <person name="Richardson P."/>
        </authorList>
    </citation>
    <scope>NUCLEOTIDE SEQUENCE</scope>
    <source>
        <strain evidence="7">Ellin6076</strain>
    </source>
</reference>
<dbReference type="SUPFAM" id="SSF52518">
    <property type="entry name" value="Thiamin diphosphate-binding fold (THDP-binding)"/>
    <property type="match status" value="2"/>
</dbReference>
<dbReference type="InterPro" id="IPR012001">
    <property type="entry name" value="Thiamin_PyroP_enz_TPP-bd_dom"/>
</dbReference>
<comment type="similarity">
    <text evidence="1 3">Belongs to the TPP enzyme family.</text>
</comment>
<dbReference type="AlphaFoldDB" id="Q025T6"/>
<evidence type="ECO:0000256" key="3">
    <source>
        <dbReference type="RuleBase" id="RU362132"/>
    </source>
</evidence>
<dbReference type="Gene3D" id="3.40.50.970">
    <property type="match status" value="2"/>
</dbReference>
<dbReference type="FunFam" id="3.40.50.970:FF:000007">
    <property type="entry name" value="Acetolactate synthase"/>
    <property type="match status" value="1"/>
</dbReference>
<evidence type="ECO:0000313" key="7">
    <source>
        <dbReference type="EMBL" id="ABJ83233.1"/>
    </source>
</evidence>
<organism evidence="7">
    <name type="scientific">Solibacter usitatus (strain Ellin6076)</name>
    <dbReference type="NCBI Taxonomy" id="234267"/>
    <lineage>
        <taxon>Bacteria</taxon>
        <taxon>Pseudomonadati</taxon>
        <taxon>Acidobacteriota</taxon>
        <taxon>Terriglobia</taxon>
        <taxon>Bryobacterales</taxon>
        <taxon>Solibacteraceae</taxon>
        <taxon>Candidatus Solibacter</taxon>
    </lineage>
</organism>
<dbReference type="InterPro" id="IPR029035">
    <property type="entry name" value="DHS-like_NAD/FAD-binding_dom"/>
</dbReference>
<dbReference type="SUPFAM" id="SSF52467">
    <property type="entry name" value="DHS-like NAD/FAD-binding domain"/>
    <property type="match status" value="1"/>
</dbReference>
<dbReference type="CDD" id="cd00568">
    <property type="entry name" value="TPP_enzymes"/>
    <property type="match status" value="1"/>
</dbReference>
<gene>
    <name evidence="7" type="ordered locus">Acid_2243</name>
</gene>
<evidence type="ECO:0000259" key="6">
    <source>
        <dbReference type="Pfam" id="PF02776"/>
    </source>
</evidence>
<accession>Q025T6</accession>
<dbReference type="GO" id="GO:0003984">
    <property type="term" value="F:acetolactate synthase activity"/>
    <property type="evidence" value="ECO:0007669"/>
    <property type="project" value="TreeGrafter"/>
</dbReference>
<dbReference type="GO" id="GO:0050660">
    <property type="term" value="F:flavin adenine dinucleotide binding"/>
    <property type="evidence" value="ECO:0007669"/>
    <property type="project" value="TreeGrafter"/>
</dbReference>
<protein>
    <submittedName>
        <fullName evidence="7">Thiamine pyrophosphate enzyme TPP binding domain protein</fullName>
    </submittedName>
</protein>
<dbReference type="Pfam" id="PF02775">
    <property type="entry name" value="TPP_enzyme_C"/>
    <property type="match status" value="1"/>
</dbReference>
<dbReference type="eggNOG" id="COG0028">
    <property type="taxonomic scope" value="Bacteria"/>
</dbReference>
<dbReference type="KEGG" id="sus:Acid_2243"/>
<dbReference type="Pfam" id="PF02776">
    <property type="entry name" value="TPP_enzyme_N"/>
    <property type="match status" value="1"/>
</dbReference>
<dbReference type="InterPro" id="IPR045229">
    <property type="entry name" value="TPP_enz"/>
</dbReference>
<dbReference type="GO" id="GO:0000287">
    <property type="term" value="F:magnesium ion binding"/>
    <property type="evidence" value="ECO:0007669"/>
    <property type="project" value="InterPro"/>
</dbReference>
<dbReference type="GO" id="GO:0005948">
    <property type="term" value="C:acetolactate synthase complex"/>
    <property type="evidence" value="ECO:0007669"/>
    <property type="project" value="TreeGrafter"/>
</dbReference>
<evidence type="ECO:0000259" key="4">
    <source>
        <dbReference type="Pfam" id="PF00205"/>
    </source>
</evidence>
<feature type="domain" description="Thiamine pyrophosphate enzyme N-terminal TPP-binding" evidence="6">
    <location>
        <begin position="3"/>
        <end position="119"/>
    </location>
</feature>
<dbReference type="InterPro" id="IPR012000">
    <property type="entry name" value="Thiamin_PyroP_enz_cen_dom"/>
</dbReference>
<evidence type="ECO:0000256" key="2">
    <source>
        <dbReference type="ARBA" id="ARBA00023052"/>
    </source>
</evidence>
<dbReference type="PANTHER" id="PTHR18968">
    <property type="entry name" value="THIAMINE PYROPHOSPHATE ENZYMES"/>
    <property type="match status" value="1"/>
</dbReference>
<dbReference type="STRING" id="234267.Acid_2243"/>
<dbReference type="CDD" id="cd07035">
    <property type="entry name" value="TPP_PYR_POX_like"/>
    <property type="match status" value="1"/>
</dbReference>
<dbReference type="Pfam" id="PF00205">
    <property type="entry name" value="TPP_enzyme_M"/>
    <property type="match status" value="1"/>
</dbReference>